<feature type="compositionally biased region" description="Low complexity" evidence="7">
    <location>
        <begin position="724"/>
        <end position="739"/>
    </location>
</feature>
<evidence type="ECO:0000259" key="8">
    <source>
        <dbReference type="PROSITE" id="PS50016"/>
    </source>
</evidence>
<feature type="compositionally biased region" description="Low complexity" evidence="7">
    <location>
        <begin position="32"/>
        <end position="42"/>
    </location>
</feature>
<dbReference type="EMBL" id="KZ819634">
    <property type="protein sequence ID" value="PWN92715.1"/>
    <property type="molecule type" value="Genomic_DNA"/>
</dbReference>
<feature type="compositionally biased region" description="Low complexity" evidence="7">
    <location>
        <begin position="478"/>
        <end position="490"/>
    </location>
</feature>
<dbReference type="GO" id="GO:0048188">
    <property type="term" value="C:Set1C/COMPASS complex"/>
    <property type="evidence" value="ECO:0007669"/>
    <property type="project" value="InterPro"/>
</dbReference>
<dbReference type="InterPro" id="IPR019786">
    <property type="entry name" value="Zinc_finger_PHD-type_CS"/>
</dbReference>
<evidence type="ECO:0000256" key="7">
    <source>
        <dbReference type="SAM" id="MobiDB-lite"/>
    </source>
</evidence>
<evidence type="ECO:0000256" key="5">
    <source>
        <dbReference type="ARBA" id="ARBA00023242"/>
    </source>
</evidence>
<dbReference type="OrthoDB" id="3367016at2759"/>
<dbReference type="Proteomes" id="UP000245768">
    <property type="component" value="Unassembled WGS sequence"/>
</dbReference>
<proteinExistence type="predicted"/>
<dbReference type="InterPro" id="IPR019787">
    <property type="entry name" value="Znf_PHD-finger"/>
</dbReference>
<evidence type="ECO:0000313" key="9">
    <source>
        <dbReference type="EMBL" id="PWN92715.1"/>
    </source>
</evidence>
<dbReference type="STRING" id="215250.A0A316YY15"/>
<feature type="compositionally biased region" description="Polar residues" evidence="7">
    <location>
        <begin position="1062"/>
        <end position="1072"/>
    </location>
</feature>
<feature type="region of interest" description="Disordered" evidence="7">
    <location>
        <begin position="461"/>
        <end position="529"/>
    </location>
</feature>
<feature type="compositionally biased region" description="Polar residues" evidence="7">
    <location>
        <begin position="860"/>
        <end position="869"/>
    </location>
</feature>
<evidence type="ECO:0000256" key="2">
    <source>
        <dbReference type="ARBA" id="ARBA00022723"/>
    </source>
</evidence>
<dbReference type="GeneID" id="37046485"/>
<feature type="compositionally biased region" description="Low complexity" evidence="7">
    <location>
        <begin position="272"/>
        <end position="325"/>
    </location>
</feature>
<comment type="subcellular location">
    <subcellularLocation>
        <location evidence="1">Nucleus</location>
    </subcellularLocation>
</comment>
<accession>A0A316YY15</accession>
<dbReference type="SMART" id="SM00249">
    <property type="entry name" value="PHD"/>
    <property type="match status" value="1"/>
</dbReference>
<feature type="compositionally biased region" description="Low complexity" evidence="7">
    <location>
        <begin position="1021"/>
        <end position="1033"/>
    </location>
</feature>
<protein>
    <recommendedName>
        <fullName evidence="8">PHD-type domain-containing protein</fullName>
    </recommendedName>
</protein>
<sequence length="1116" mass="118801">MRQASTDPAIVATAMASALVSTSTPEAMRHPSSSGGVLSLSSNVPHTLARTPTSRGSLDKAVQAQRAVDHDSIPLLQQQQQQQQSHGSNHEHVLQTPRRGRRLAGVDLGWDSPPSAESTGRFASLTFPSANGRQEKRKKAGIEATLATPRKRTAHVGNSGSSDGLSLVDASGRASAALTGLSGGQPPASQRQNKTDFSPELSSPTPAPRSKAGENVGHYDRLKAFDRSSPRQDAPAMLAVERAGMGRVIVHRELAQQISSSSSSTLGMPEASSSSPSQSRSTDGASSSSSSRSAVSTNATSLDNLGPSPSFSLSSSFPSSEPCSPVHGAASTNQKAQSMLSAFQNHLAHMASSSSETPKVTAKADLFYQPRLGGSTALHIDQMPTLDWPDSPTGPWAAASQHLCKAQTERKSRIARWLDEDSGDEGHALLQRSFGDQDPQHHPMVAKVLWDRVRKDALLTSRASMPQLRRTKSDKKLPSSSKKQSSMAKSSKARGKRKTAARAEKEPSSVLLHPPSATSLSQQASHRRSMAALSPLSSSSMIACHCGSGEERGAMICCDGCIRWYHCSCVGLGSRETIKEEHWYCQECSEMIASGVSPMSPSNATSAHAASSLGGSSILGTPSFPRSTAAHQLRPGAGHLPVFAQPIESPMREANGLQQMSLSSALALAPSPQMPSTDSDPMRVRSGGRSRAERVGWHFNEPSSPLDRKSSVNARTPSKGSMIPGRAPTSPSPRSRVPSYDLHDPMSTPFMLGMMPTNPSSTGGSAPGPSELRYTSRDRTPSPRPSSSRRDAHLLATPTRHAKSGRTSDWSGGRHHRRTTSSYRDLDGVRDAADVFSSPSRVLQTPTSWGHHGRIASSNVELHSVTTPRTHSREESGPSAWTFSTPTTRAFMDSAFGSASDHNPPSLVYSSSAGGTGGHHLDNGESHSMLRSWQMQSPTSSTRAATRARQVSSERSRTMTSSLRNFSAPDGQKGGDRRKSDWDVISDTDEPPSSSPFPKTPTFSDQGHHTGHHHRYHHESPSSSRGTVSTSSRRLAKLASSTGAPGTAVGLEGPAEFLSRTRVPSSQTSHKNATPQQQATATHQHQQQASATPTTNDFMAGLGLGLDFDDVVNLSF</sequence>
<name>A0A316YY15_9BASI</name>
<feature type="region of interest" description="Disordered" evidence="7">
    <location>
        <begin position="19"/>
        <end position="60"/>
    </location>
</feature>
<feature type="region of interest" description="Disordered" evidence="7">
    <location>
        <begin position="667"/>
        <end position="823"/>
    </location>
</feature>
<reference evidence="9 10" key="1">
    <citation type="journal article" date="2018" name="Mol. Biol. Evol.">
        <title>Broad Genomic Sampling Reveals a Smut Pathogenic Ancestry of the Fungal Clade Ustilaginomycotina.</title>
        <authorList>
            <person name="Kijpornyongpan T."/>
            <person name="Mondo S.J."/>
            <person name="Barry K."/>
            <person name="Sandor L."/>
            <person name="Lee J."/>
            <person name="Lipzen A."/>
            <person name="Pangilinan J."/>
            <person name="LaButti K."/>
            <person name="Hainaut M."/>
            <person name="Henrissat B."/>
            <person name="Grigoriev I.V."/>
            <person name="Spatafora J.W."/>
            <person name="Aime M.C."/>
        </authorList>
    </citation>
    <scope>NUCLEOTIDE SEQUENCE [LARGE SCALE GENOMIC DNA]</scope>
    <source>
        <strain evidence="9 10">MCA 4198</strain>
    </source>
</reference>
<feature type="domain" description="PHD-type" evidence="8">
    <location>
        <begin position="541"/>
        <end position="591"/>
    </location>
</feature>
<dbReference type="GO" id="GO:0008270">
    <property type="term" value="F:zinc ion binding"/>
    <property type="evidence" value="ECO:0007669"/>
    <property type="project" value="UniProtKB-KW"/>
</dbReference>
<dbReference type="GO" id="GO:0045893">
    <property type="term" value="P:positive regulation of DNA-templated transcription"/>
    <property type="evidence" value="ECO:0007669"/>
    <property type="project" value="TreeGrafter"/>
</dbReference>
<keyword evidence="3 6" id="KW-0863">Zinc-finger</keyword>
<keyword evidence="2" id="KW-0479">Metal-binding</keyword>
<feature type="compositionally biased region" description="Polar residues" evidence="7">
    <location>
        <begin position="929"/>
        <end position="951"/>
    </location>
</feature>
<feature type="region of interest" description="Disordered" evidence="7">
    <location>
        <begin position="259"/>
        <end position="332"/>
    </location>
</feature>
<dbReference type="InterPro" id="IPR001965">
    <property type="entry name" value="Znf_PHD"/>
</dbReference>
<evidence type="ECO:0000256" key="1">
    <source>
        <dbReference type="ARBA" id="ARBA00004123"/>
    </source>
</evidence>
<dbReference type="Gene3D" id="3.30.40.10">
    <property type="entry name" value="Zinc/RING finger domain, C3HC4 (zinc finger)"/>
    <property type="match status" value="1"/>
</dbReference>
<dbReference type="RefSeq" id="XP_025379913.1">
    <property type="nucleotide sequence ID" value="XM_025524569.1"/>
</dbReference>
<feature type="compositionally biased region" description="Low complexity" evidence="7">
    <location>
        <begin position="756"/>
        <end position="770"/>
    </location>
</feature>
<feature type="compositionally biased region" description="Low complexity" evidence="7">
    <location>
        <begin position="1073"/>
        <end position="1095"/>
    </location>
</feature>
<dbReference type="AlphaFoldDB" id="A0A316YY15"/>
<feature type="compositionally biased region" description="Polar residues" evidence="7">
    <location>
        <begin position="900"/>
        <end position="913"/>
    </location>
</feature>
<feature type="compositionally biased region" description="Polar residues" evidence="7">
    <location>
        <begin position="879"/>
        <end position="888"/>
    </location>
</feature>
<dbReference type="InterPro" id="IPR037869">
    <property type="entry name" value="Spp1/CFP1"/>
</dbReference>
<dbReference type="InParanoid" id="A0A316YY15"/>
<keyword evidence="10" id="KW-1185">Reference proteome</keyword>
<dbReference type="SUPFAM" id="SSF57903">
    <property type="entry name" value="FYVE/PHD zinc finger"/>
    <property type="match status" value="1"/>
</dbReference>
<feature type="region of interest" description="Disordered" evidence="7">
    <location>
        <begin position="860"/>
        <end position="1095"/>
    </location>
</feature>
<evidence type="ECO:0000256" key="4">
    <source>
        <dbReference type="ARBA" id="ARBA00022833"/>
    </source>
</evidence>
<evidence type="ECO:0000256" key="3">
    <source>
        <dbReference type="ARBA" id="ARBA00022771"/>
    </source>
</evidence>
<dbReference type="PROSITE" id="PS01359">
    <property type="entry name" value="ZF_PHD_1"/>
    <property type="match status" value="1"/>
</dbReference>
<dbReference type="Pfam" id="PF00628">
    <property type="entry name" value="PHD"/>
    <property type="match status" value="1"/>
</dbReference>
<keyword evidence="4" id="KW-0862">Zinc</keyword>
<keyword evidence="5" id="KW-0539">Nucleus</keyword>
<feature type="compositionally biased region" description="Basic and acidic residues" evidence="7">
    <location>
        <begin position="973"/>
        <end position="982"/>
    </location>
</feature>
<dbReference type="InterPro" id="IPR011011">
    <property type="entry name" value="Znf_FYVE_PHD"/>
</dbReference>
<evidence type="ECO:0000313" key="10">
    <source>
        <dbReference type="Proteomes" id="UP000245768"/>
    </source>
</evidence>
<dbReference type="PANTHER" id="PTHR46174:SF1">
    <property type="entry name" value="CXXC-TYPE ZINC FINGER PROTEIN 1"/>
    <property type="match status" value="1"/>
</dbReference>
<feature type="region of interest" description="Disordered" evidence="7">
    <location>
        <begin position="76"/>
        <end position="216"/>
    </location>
</feature>
<feature type="compositionally biased region" description="Basic residues" evidence="7">
    <location>
        <begin position="491"/>
        <end position="500"/>
    </location>
</feature>
<dbReference type="PROSITE" id="PS50016">
    <property type="entry name" value="ZF_PHD_2"/>
    <property type="match status" value="1"/>
</dbReference>
<dbReference type="PANTHER" id="PTHR46174">
    <property type="entry name" value="CXXC-TYPE ZINC FINGER PROTEIN 1"/>
    <property type="match status" value="1"/>
</dbReference>
<organism evidence="9 10">
    <name type="scientific">Acaromyces ingoldii</name>
    <dbReference type="NCBI Taxonomy" id="215250"/>
    <lineage>
        <taxon>Eukaryota</taxon>
        <taxon>Fungi</taxon>
        <taxon>Dikarya</taxon>
        <taxon>Basidiomycota</taxon>
        <taxon>Ustilaginomycotina</taxon>
        <taxon>Exobasidiomycetes</taxon>
        <taxon>Exobasidiales</taxon>
        <taxon>Cryptobasidiaceae</taxon>
        <taxon>Acaromyces</taxon>
    </lineage>
</organism>
<feature type="compositionally biased region" description="Low complexity" evidence="7">
    <location>
        <begin position="667"/>
        <end position="676"/>
    </location>
</feature>
<dbReference type="InterPro" id="IPR013083">
    <property type="entry name" value="Znf_RING/FYVE/PHD"/>
</dbReference>
<gene>
    <name evidence="9" type="ORF">FA10DRAFT_298185</name>
</gene>
<evidence type="ECO:0000256" key="6">
    <source>
        <dbReference type="PROSITE-ProRule" id="PRU00146"/>
    </source>
</evidence>
<feature type="compositionally biased region" description="Polar residues" evidence="7">
    <location>
        <begin position="187"/>
        <end position="204"/>
    </location>
</feature>